<keyword evidence="1" id="KW-0812">Transmembrane</keyword>
<dbReference type="STRING" id="660521.SAMN04487949_1242"/>
<proteinExistence type="predicted"/>
<gene>
    <name evidence="2" type="ORF">SAMN04487949_1242</name>
</gene>
<organism evidence="2 3">
    <name type="scientific">Halogranum gelatinilyticum</name>
    <dbReference type="NCBI Taxonomy" id="660521"/>
    <lineage>
        <taxon>Archaea</taxon>
        <taxon>Methanobacteriati</taxon>
        <taxon>Methanobacteriota</taxon>
        <taxon>Stenosarchaea group</taxon>
        <taxon>Halobacteria</taxon>
        <taxon>Halobacteriales</taxon>
        <taxon>Haloferacaceae</taxon>
    </lineage>
</organism>
<accession>A0A1G9R981</accession>
<name>A0A1G9R981_9EURY</name>
<keyword evidence="1" id="KW-0472">Membrane</keyword>
<feature type="transmembrane region" description="Helical" evidence="1">
    <location>
        <begin position="5"/>
        <end position="28"/>
    </location>
</feature>
<dbReference type="EMBL" id="FNHL01000001">
    <property type="protein sequence ID" value="SDM19836.1"/>
    <property type="molecule type" value="Genomic_DNA"/>
</dbReference>
<feature type="transmembrane region" description="Helical" evidence="1">
    <location>
        <begin position="103"/>
        <end position="122"/>
    </location>
</feature>
<reference evidence="3" key="1">
    <citation type="submission" date="2016-10" db="EMBL/GenBank/DDBJ databases">
        <authorList>
            <person name="Varghese N."/>
            <person name="Submissions S."/>
        </authorList>
    </citation>
    <scope>NUCLEOTIDE SEQUENCE [LARGE SCALE GENOMIC DNA]</scope>
    <source>
        <strain evidence="3">CGMCC 1.10119</strain>
    </source>
</reference>
<protein>
    <submittedName>
        <fullName evidence="2">Uncharacterized protein</fullName>
    </submittedName>
</protein>
<keyword evidence="3" id="KW-1185">Reference proteome</keyword>
<evidence type="ECO:0000313" key="3">
    <source>
        <dbReference type="Proteomes" id="UP000199451"/>
    </source>
</evidence>
<dbReference type="RefSeq" id="WP_089695081.1">
    <property type="nucleotide sequence ID" value="NZ_FNHL01000001.1"/>
</dbReference>
<keyword evidence="1" id="KW-1133">Transmembrane helix</keyword>
<evidence type="ECO:0000256" key="1">
    <source>
        <dbReference type="SAM" id="Phobius"/>
    </source>
</evidence>
<sequence>MVSDVLSLAGFLLGVGLQLVALVGLVRYISSDATTRGIPYPRLLAVVCALTLVPLVYYVAARRRHGRDSPPTADERRSLFAALASLGAWLPAASVAPPDVGSQALYTVGFLAVSVPVAYLVAFRDVWSRLKSAVR</sequence>
<feature type="transmembrane region" description="Helical" evidence="1">
    <location>
        <begin position="40"/>
        <end position="59"/>
    </location>
</feature>
<evidence type="ECO:0000313" key="2">
    <source>
        <dbReference type="EMBL" id="SDM19836.1"/>
    </source>
</evidence>
<dbReference type="Proteomes" id="UP000199451">
    <property type="component" value="Unassembled WGS sequence"/>
</dbReference>
<dbReference type="AlphaFoldDB" id="A0A1G9R981"/>
<feature type="transmembrane region" description="Helical" evidence="1">
    <location>
        <begin position="79"/>
        <end position="97"/>
    </location>
</feature>